<gene>
    <name evidence="7" type="ORF">GCM10009104_28410</name>
</gene>
<name>A0ABP3TFK9_9GAMM</name>
<keyword evidence="4" id="KW-0574">Periplasm</keyword>
<dbReference type="RefSeq" id="WP_343807276.1">
    <property type="nucleotide sequence ID" value="NZ_BAAAET010000003.1"/>
</dbReference>
<accession>A0ABP3TFK9</accession>
<feature type="signal peptide" evidence="6">
    <location>
        <begin position="1"/>
        <end position="25"/>
    </location>
</feature>
<proteinExistence type="inferred from homology"/>
<dbReference type="EMBL" id="BAAAET010000003">
    <property type="protein sequence ID" value="GAA0698240.1"/>
    <property type="molecule type" value="Genomic_DNA"/>
</dbReference>
<evidence type="ECO:0000256" key="6">
    <source>
        <dbReference type="SAM" id="SignalP"/>
    </source>
</evidence>
<dbReference type="PANTHER" id="PTHR38102:SF1">
    <property type="entry name" value="PERIPLASMIC CHAPERONE SPY"/>
    <property type="match status" value="1"/>
</dbReference>
<feature type="chain" id="PRO_5046492102" description="Protein refolding chaperone Spy/CpxP family" evidence="6">
    <location>
        <begin position="26"/>
        <end position="158"/>
    </location>
</feature>
<organism evidence="7 8">
    <name type="scientific">Marinobacterium maritimum</name>
    <dbReference type="NCBI Taxonomy" id="500162"/>
    <lineage>
        <taxon>Bacteria</taxon>
        <taxon>Pseudomonadati</taxon>
        <taxon>Pseudomonadota</taxon>
        <taxon>Gammaproteobacteria</taxon>
        <taxon>Oceanospirillales</taxon>
        <taxon>Oceanospirillaceae</taxon>
        <taxon>Marinobacterium</taxon>
    </lineage>
</organism>
<dbReference type="InterPro" id="IPR012899">
    <property type="entry name" value="LTXXQ"/>
</dbReference>
<evidence type="ECO:0000256" key="1">
    <source>
        <dbReference type="ARBA" id="ARBA00004418"/>
    </source>
</evidence>
<dbReference type="InterPro" id="IPR052211">
    <property type="entry name" value="Cpx_auxiliary_protein"/>
</dbReference>
<evidence type="ECO:0008006" key="9">
    <source>
        <dbReference type="Google" id="ProtNLM"/>
    </source>
</evidence>
<evidence type="ECO:0000256" key="2">
    <source>
        <dbReference type="ARBA" id="ARBA00008441"/>
    </source>
</evidence>
<comment type="caution">
    <text evidence="7">The sequence shown here is derived from an EMBL/GenBank/DDBJ whole genome shotgun (WGS) entry which is preliminary data.</text>
</comment>
<evidence type="ECO:0000313" key="7">
    <source>
        <dbReference type="EMBL" id="GAA0698240.1"/>
    </source>
</evidence>
<evidence type="ECO:0000256" key="4">
    <source>
        <dbReference type="ARBA" id="ARBA00022764"/>
    </source>
</evidence>
<comment type="similarity">
    <text evidence="2">Belongs to the CpxP/Spy family.</text>
</comment>
<dbReference type="Pfam" id="PF07813">
    <property type="entry name" value="LTXXQ"/>
    <property type="match status" value="1"/>
</dbReference>
<dbReference type="PANTHER" id="PTHR38102">
    <property type="entry name" value="PERIPLASMIC CHAPERONE SPY"/>
    <property type="match status" value="1"/>
</dbReference>
<reference evidence="8" key="1">
    <citation type="journal article" date="2019" name="Int. J. Syst. Evol. Microbiol.">
        <title>The Global Catalogue of Microorganisms (GCM) 10K type strain sequencing project: providing services to taxonomists for standard genome sequencing and annotation.</title>
        <authorList>
            <consortium name="The Broad Institute Genomics Platform"/>
            <consortium name="The Broad Institute Genome Sequencing Center for Infectious Disease"/>
            <person name="Wu L."/>
            <person name="Ma J."/>
        </authorList>
    </citation>
    <scope>NUCLEOTIDE SEQUENCE [LARGE SCALE GENOMIC DNA]</scope>
    <source>
        <strain evidence="8">JCM 15134</strain>
    </source>
</reference>
<feature type="region of interest" description="Disordered" evidence="5">
    <location>
        <begin position="130"/>
        <end position="158"/>
    </location>
</feature>
<protein>
    <recommendedName>
        <fullName evidence="9">Protein refolding chaperone Spy/CpxP family</fullName>
    </recommendedName>
</protein>
<dbReference type="Proteomes" id="UP001499915">
    <property type="component" value="Unassembled WGS sequence"/>
</dbReference>
<sequence>MKARKTIVSALAVALVAGSSALAWAGQQEGCNATDRTDKRVERMARHLELDEAQQASLKALFTGRAEQRSEHPRKRMAGLAALDPNAPDYQQQVKQQISEMQQQLAERVQARADFKASLFAILTPEQEQKLAEMREHKRGKHHHGDHGHRHERSGDRW</sequence>
<evidence type="ECO:0000256" key="3">
    <source>
        <dbReference type="ARBA" id="ARBA00022729"/>
    </source>
</evidence>
<evidence type="ECO:0000256" key="5">
    <source>
        <dbReference type="SAM" id="MobiDB-lite"/>
    </source>
</evidence>
<dbReference type="Gene3D" id="1.20.120.1490">
    <property type="match status" value="1"/>
</dbReference>
<keyword evidence="3 6" id="KW-0732">Signal</keyword>
<keyword evidence="8" id="KW-1185">Reference proteome</keyword>
<feature type="compositionally biased region" description="Basic residues" evidence="5">
    <location>
        <begin position="137"/>
        <end position="152"/>
    </location>
</feature>
<comment type="subcellular location">
    <subcellularLocation>
        <location evidence="1">Periplasm</location>
    </subcellularLocation>
</comment>
<evidence type="ECO:0000313" key="8">
    <source>
        <dbReference type="Proteomes" id="UP001499915"/>
    </source>
</evidence>